<keyword evidence="3" id="KW-1185">Reference proteome</keyword>
<keyword evidence="1" id="KW-0732">Signal</keyword>
<feature type="signal peptide" evidence="1">
    <location>
        <begin position="1"/>
        <end position="25"/>
    </location>
</feature>
<accession>A0ABY4S8A0</accession>
<dbReference type="Pfam" id="PF09694">
    <property type="entry name" value="Gcw_chp"/>
    <property type="match status" value="1"/>
</dbReference>
<evidence type="ECO:0000313" key="2">
    <source>
        <dbReference type="EMBL" id="URI07311.1"/>
    </source>
</evidence>
<dbReference type="Proteomes" id="UP001056201">
    <property type="component" value="Chromosome 1"/>
</dbReference>
<feature type="chain" id="PRO_5046288893" evidence="1">
    <location>
        <begin position="26"/>
        <end position="234"/>
    </location>
</feature>
<gene>
    <name evidence="2" type="ORF">MW290_01395</name>
</gene>
<sequence length="234" mass="25160">MRLTPPTLPLTACLLMTSVLPPAWATDWSAAAALGTDLVAKGLSKTGGQPAVSLDLGWRNDAGWTLSAGAATLHDRRAVELTLGVGWQRQWDADWLTQLGLVRYDNTRGRQAASGYTEAYASVGWRGQVSLLVALSPDTRMDPSRPDAPAHTSRLAELAVHHRLAGPWAVDAGVGHIDFNDLHSYRYASLGLGWSQGPWQVFITRIDSNAGQRGVVAPSVAGGRTVFTVTRQLR</sequence>
<organism evidence="2 3">
    <name type="scientific">Aquincola tertiaricarbonis</name>
    <dbReference type="NCBI Taxonomy" id="391953"/>
    <lineage>
        <taxon>Bacteria</taxon>
        <taxon>Pseudomonadati</taxon>
        <taxon>Pseudomonadota</taxon>
        <taxon>Betaproteobacteria</taxon>
        <taxon>Burkholderiales</taxon>
        <taxon>Sphaerotilaceae</taxon>
        <taxon>Aquincola</taxon>
    </lineage>
</organism>
<dbReference type="InterPro" id="IPR010239">
    <property type="entry name" value="CHP02001"/>
</dbReference>
<reference evidence="2" key="1">
    <citation type="submission" date="2022-05" db="EMBL/GenBank/DDBJ databases">
        <title>An RpoN-dependent PEP-CTERM gene is involved in floc formation of an Aquincola tertiaricarbonis strain.</title>
        <authorList>
            <person name="Qiu D."/>
            <person name="Xia M."/>
        </authorList>
    </citation>
    <scope>NUCLEOTIDE SEQUENCE</scope>
    <source>
        <strain evidence="2">RN12</strain>
    </source>
</reference>
<proteinExistence type="predicted"/>
<dbReference type="RefSeq" id="WP_250195577.1">
    <property type="nucleotide sequence ID" value="NZ_CP097635.1"/>
</dbReference>
<evidence type="ECO:0000313" key="3">
    <source>
        <dbReference type="Proteomes" id="UP001056201"/>
    </source>
</evidence>
<name>A0ABY4S8A0_AQUTE</name>
<protein>
    <submittedName>
        <fullName evidence="2">Uncharacterized protein</fullName>
    </submittedName>
</protein>
<dbReference type="EMBL" id="CP097635">
    <property type="protein sequence ID" value="URI07311.1"/>
    <property type="molecule type" value="Genomic_DNA"/>
</dbReference>
<evidence type="ECO:0000256" key="1">
    <source>
        <dbReference type="SAM" id="SignalP"/>
    </source>
</evidence>